<comment type="caution">
    <text evidence="2">The sequence shown here is derived from an EMBL/GenBank/DDBJ whole genome shotgun (WGS) entry which is preliminary data.</text>
</comment>
<sequence length="554" mass="60248">MNMRTLLAGLLGLALAGGACAQTAVDSVIVSGQVQRLSARLYRQSPNVVVSRTNILRGGVDQAFVAPLQVDGSFRVSVPIIYPLEEMAFQVGNATTAFLATAGAVTINIDNDSLYVAAVPFQFGGVNAQVNQQFAQYKAFEAEQLTGKAAAARQKAIQKALGGSITDAFASINNLFTNSLTTFSTSRNVFPLVSTWVQANARYDAAAYVIDRAAETGQRINNLGQVGLSGGNDNLMTPARATALGRFGAYATGLIAQNPSRNIKVRTMAGLLLRYGKNLTATDRERLAGFEQTNTARQADLRYFSRLMENNVDTLAKVIAYENTLATARTLFDSTSVNYLKGFTLIAEIPQLTLNIVALLGQHVRPQLAGQRLGQSFGDVLALALRDTARVRQARAAYLALDKKRATGPVDNGVLITAASYDNGSDLVQRVLDRNRGRVIYTVLWSPESPPTVQLAQDIQRLNDVFSPRDLTIFYVCTNNADDDLWLETIVRSRLRGEHVRLSESQTPQTTGLLGLFDANPARIFTPTGKLDRKQALLPDQFEKLVAQIRELLK</sequence>
<dbReference type="RefSeq" id="WP_207338502.1">
    <property type="nucleotide sequence ID" value="NZ_JAFMYU010000033.1"/>
</dbReference>
<dbReference type="AlphaFoldDB" id="A0A939GD75"/>
<gene>
    <name evidence="2" type="ORF">J2I48_26230</name>
</gene>
<feature type="chain" id="PRO_5037727615" description="DUF4369 domain-containing protein" evidence="1">
    <location>
        <begin position="22"/>
        <end position="554"/>
    </location>
</feature>
<reference evidence="2 3" key="1">
    <citation type="submission" date="2021-03" db="EMBL/GenBank/DDBJ databases">
        <title>Fibrella sp. HMF5036 genome sequencing and assembly.</title>
        <authorList>
            <person name="Kang H."/>
            <person name="Kim H."/>
            <person name="Bae S."/>
            <person name="Joh K."/>
        </authorList>
    </citation>
    <scope>NUCLEOTIDE SEQUENCE [LARGE SCALE GENOMIC DNA]</scope>
    <source>
        <strain evidence="2 3">HMF5036</strain>
    </source>
</reference>
<dbReference type="PROSITE" id="PS51257">
    <property type="entry name" value="PROKAR_LIPOPROTEIN"/>
    <property type="match status" value="1"/>
</dbReference>
<evidence type="ECO:0008006" key="4">
    <source>
        <dbReference type="Google" id="ProtNLM"/>
    </source>
</evidence>
<name>A0A939GD75_9BACT</name>
<organism evidence="2 3">
    <name type="scientific">Fibrella aquatilis</name>
    <dbReference type="NCBI Taxonomy" id="2817059"/>
    <lineage>
        <taxon>Bacteria</taxon>
        <taxon>Pseudomonadati</taxon>
        <taxon>Bacteroidota</taxon>
        <taxon>Cytophagia</taxon>
        <taxon>Cytophagales</taxon>
        <taxon>Spirosomataceae</taxon>
        <taxon>Fibrella</taxon>
    </lineage>
</organism>
<evidence type="ECO:0000313" key="3">
    <source>
        <dbReference type="Proteomes" id="UP000664795"/>
    </source>
</evidence>
<proteinExistence type="predicted"/>
<feature type="signal peptide" evidence="1">
    <location>
        <begin position="1"/>
        <end position="21"/>
    </location>
</feature>
<keyword evidence="3" id="KW-1185">Reference proteome</keyword>
<dbReference type="EMBL" id="JAFMYU010000033">
    <property type="protein sequence ID" value="MBO0934536.1"/>
    <property type="molecule type" value="Genomic_DNA"/>
</dbReference>
<keyword evidence="1" id="KW-0732">Signal</keyword>
<dbReference type="Proteomes" id="UP000664795">
    <property type="component" value="Unassembled WGS sequence"/>
</dbReference>
<protein>
    <recommendedName>
        <fullName evidence="4">DUF4369 domain-containing protein</fullName>
    </recommendedName>
</protein>
<evidence type="ECO:0000313" key="2">
    <source>
        <dbReference type="EMBL" id="MBO0934536.1"/>
    </source>
</evidence>
<evidence type="ECO:0000256" key="1">
    <source>
        <dbReference type="SAM" id="SignalP"/>
    </source>
</evidence>
<accession>A0A939GD75</accession>